<reference evidence="2" key="1">
    <citation type="submission" date="2011-02" db="EMBL/GenBank/DDBJ databases">
        <title>The genome of the leaf-cutting ant Acromyrmex echinatior suggests key adaptations to social evolution and fungus farming.</title>
        <authorList>
            <person name="Nygaard S."/>
            <person name="Zhang G."/>
        </authorList>
    </citation>
    <scope>NUCLEOTIDE SEQUENCE</scope>
</reference>
<accession>F4X0H5</accession>
<protein>
    <submittedName>
        <fullName evidence="2">Uncharacterized protein</fullName>
    </submittedName>
</protein>
<dbReference type="InParanoid" id="F4X0H5"/>
<organism evidence="3">
    <name type="scientific">Acromyrmex echinatior</name>
    <name type="common">Panamanian leafcutter ant</name>
    <name type="synonym">Acromyrmex octospinosus echinatior</name>
    <dbReference type="NCBI Taxonomy" id="103372"/>
    <lineage>
        <taxon>Eukaryota</taxon>
        <taxon>Metazoa</taxon>
        <taxon>Ecdysozoa</taxon>
        <taxon>Arthropoda</taxon>
        <taxon>Hexapoda</taxon>
        <taxon>Insecta</taxon>
        <taxon>Pterygota</taxon>
        <taxon>Neoptera</taxon>
        <taxon>Endopterygota</taxon>
        <taxon>Hymenoptera</taxon>
        <taxon>Apocrita</taxon>
        <taxon>Aculeata</taxon>
        <taxon>Formicoidea</taxon>
        <taxon>Formicidae</taxon>
        <taxon>Myrmicinae</taxon>
        <taxon>Acromyrmex</taxon>
    </lineage>
</organism>
<evidence type="ECO:0000256" key="1">
    <source>
        <dbReference type="SAM" id="MobiDB-lite"/>
    </source>
</evidence>
<dbReference type="EMBL" id="GL888498">
    <property type="protein sequence ID" value="EGI59967.1"/>
    <property type="molecule type" value="Genomic_DNA"/>
</dbReference>
<evidence type="ECO:0000313" key="2">
    <source>
        <dbReference type="EMBL" id="EGI59967.1"/>
    </source>
</evidence>
<proteinExistence type="predicted"/>
<gene>
    <name evidence="2" type="ORF">G5I_11754</name>
</gene>
<name>F4X0H5_ACREC</name>
<dbReference type="Proteomes" id="UP000007755">
    <property type="component" value="Unassembled WGS sequence"/>
</dbReference>
<sequence>MLPGSEYLLLRCRVQGVGVVNVGYTVTEREKRERERESYVGWLVEKARDKAVVVAAGWVDLYVAGVEGVRESLTAAAAAAAAAGAAAVCVRPRVLLRLLQPVPSGGSSAKQRTRESTRNTTGSRRGSVVILGGIGVVAAIRAVAGMQS</sequence>
<evidence type="ECO:0000313" key="3">
    <source>
        <dbReference type="Proteomes" id="UP000007755"/>
    </source>
</evidence>
<dbReference type="AlphaFoldDB" id="F4X0H5"/>
<keyword evidence="3" id="KW-1185">Reference proteome</keyword>
<feature type="region of interest" description="Disordered" evidence="1">
    <location>
        <begin position="103"/>
        <end position="123"/>
    </location>
</feature>